<keyword evidence="3" id="KW-0378">Hydrolase</keyword>
<dbReference type="SUPFAM" id="SSF49464">
    <property type="entry name" value="Carboxypeptidase regulatory domain-like"/>
    <property type="match status" value="1"/>
</dbReference>
<gene>
    <name evidence="3" type="ORF">ESZ00_07670</name>
</gene>
<evidence type="ECO:0000313" key="3">
    <source>
        <dbReference type="EMBL" id="RXS97735.1"/>
    </source>
</evidence>
<dbReference type="Proteomes" id="UP000290253">
    <property type="component" value="Unassembled WGS sequence"/>
</dbReference>
<protein>
    <submittedName>
        <fullName evidence="3">Carboxypeptidase regulatory-like domain-containing protein</fullName>
    </submittedName>
</protein>
<keyword evidence="3" id="KW-0645">Protease</keyword>
<dbReference type="GO" id="GO:0004180">
    <property type="term" value="F:carboxypeptidase activity"/>
    <property type="evidence" value="ECO:0007669"/>
    <property type="project" value="UniProtKB-KW"/>
</dbReference>
<dbReference type="RefSeq" id="WP_129207514.1">
    <property type="nucleotide sequence ID" value="NZ_BMGU01000001.1"/>
</dbReference>
<dbReference type="PROSITE" id="PS01156">
    <property type="entry name" value="TONB_DEPENDENT_REC_2"/>
    <property type="match status" value="1"/>
</dbReference>
<reference evidence="3 4" key="1">
    <citation type="journal article" date="2016" name="Int. J. Syst. Evol. Microbiol.">
        <title>Acidipila dinghuensis sp. nov., an acidobacterium isolated from forest soil.</title>
        <authorList>
            <person name="Jiang Y.W."/>
            <person name="Wang J."/>
            <person name="Chen M.H."/>
            <person name="Lv Y.Y."/>
            <person name="Qiu L.H."/>
        </authorList>
    </citation>
    <scope>NUCLEOTIDE SEQUENCE [LARGE SCALE GENOMIC DNA]</scope>
    <source>
        <strain evidence="3 4">DHOF10</strain>
    </source>
</reference>
<dbReference type="OrthoDB" id="98559at2"/>
<organism evidence="3 4">
    <name type="scientific">Silvibacterium dinghuense</name>
    <dbReference type="NCBI Taxonomy" id="1560006"/>
    <lineage>
        <taxon>Bacteria</taxon>
        <taxon>Pseudomonadati</taxon>
        <taxon>Acidobacteriota</taxon>
        <taxon>Terriglobia</taxon>
        <taxon>Terriglobales</taxon>
        <taxon>Acidobacteriaceae</taxon>
        <taxon>Silvibacterium</taxon>
    </lineage>
</organism>
<keyword evidence="3" id="KW-0121">Carboxypeptidase</keyword>
<dbReference type="Pfam" id="PF25183">
    <property type="entry name" value="OMP_b-brl_4"/>
    <property type="match status" value="1"/>
</dbReference>
<proteinExistence type="predicted"/>
<dbReference type="InterPro" id="IPR057601">
    <property type="entry name" value="Oar-like_b-barrel"/>
</dbReference>
<sequence length="1207" mass="129336">MRNRVHTSVPWLLFLLFFLAGAVMPAKAQDTNASLTGSVTDSSGSAIPGVSLTLTNTSTHFKVTITSGQDGQYTFANISPGIYSLQASAKGFKSVTQTGIELAATQQGRVNVQLPVGNVQQEVTVTAEASQINFVDPTIGGGIAPETLQDFPLTVSGAPRSSVSVADMLPGVSTGASGNAYNTRINGGLVSGDEAVVDGATAMEGYMNQSGMVSLETDFGMSPDITSEVHVLTANYDAQYGNTTSGQLIISTRSGGDKFHGAAYEYLRNDALNARQWGLPISSAKPEDKENDFGANIGGPILIPKLHGASSLVKGYFYFNYEGFKEAGGANSSTLSIPSLADRSGNFSGAGSQLYYPDDATKYGADAGQPIAYGGVTNQINPAYEDPVAAAWMAALPTPTNSGELNNYFIPKAGQGSLTASENVYFGRVDMNVGPNDHFYWTTWWQRTGTNTQTNLPVAVSTASPADPENANIQRFNWEHNFSGNMTNHATLGYLNRNESYYALNGHADLPTVPGVANTAYLPEMSFGGGYTQLGNSDLPDPGQAKTTRGTWAFNDVFTRIMGSHTLNAGFEWRLAGTSIHLGTNQGGTFTFDPDATGNQGCSSTASCPGDAAASFYLGAASAASVNYYNVLAEYPRQDAWAIHVGDSWRIIPKLTLDYSLRWDYIQPFREKYNHLSFIDPSGANPGAVTSSGSELAGRLAFAGDKYGDASYGKQYPEIPFKKGFAPRLGFAYSLDDKTVIRAGYGIYFGQAFYPNWGGGMGLDGFNKNVTLNESSVGNLKTPALYLTSGVSASQVGETENISSSFDNGQTPSLYRPLDGNHRPYSSQWNLTVERQLPKNFSTRISYVGTQGTHLPSLLNPLNILNPYNTTISSMGSDLATSYNSTDGPAVFAAHGVSVPYENWQTQMTSCTPTLAQALLPFPQYCGTLQGLNEGHATSSYHSLQVEVDHQAKNGLFVLGSFTYSKLMTNATDSTQSASASGLGNNGDFSPYNPNTRDYSLAPDNVPITAQISLVYDLPFGKNKRFLSSGGPLNVLVGGWQVSPLYHYEYGTPLWFSSSSCTTSSLVPEFRQSCIPGHLPGVKPYVHGRNGYNPHTDGNYLNAAAFESNFTQFGYTGFGSAVSNIYGSAFQDTDVAFTKNTRITERMNFKFMANFFNAFNNHYFISTGNGPSLPFVTDVAATGNSFGTWNGTVSNPRTIQFAGRIEF</sequence>
<dbReference type="InterPro" id="IPR010917">
    <property type="entry name" value="TonB_rcpt_CS"/>
</dbReference>
<dbReference type="Pfam" id="PF13620">
    <property type="entry name" value="CarboxypepD_reg"/>
    <property type="match status" value="1"/>
</dbReference>
<dbReference type="SUPFAM" id="SSF56935">
    <property type="entry name" value="Porins"/>
    <property type="match status" value="1"/>
</dbReference>
<evidence type="ECO:0000259" key="2">
    <source>
        <dbReference type="Pfam" id="PF25183"/>
    </source>
</evidence>
<dbReference type="InterPro" id="IPR008969">
    <property type="entry name" value="CarboxyPept-like_regulatory"/>
</dbReference>
<evidence type="ECO:0000256" key="1">
    <source>
        <dbReference type="SAM" id="SignalP"/>
    </source>
</evidence>
<feature type="chain" id="PRO_5020743848" evidence="1">
    <location>
        <begin position="29"/>
        <end position="1207"/>
    </location>
</feature>
<name>A0A4Q1SJX0_9BACT</name>
<feature type="signal peptide" evidence="1">
    <location>
        <begin position="1"/>
        <end position="28"/>
    </location>
</feature>
<comment type="caution">
    <text evidence="3">The sequence shown here is derived from an EMBL/GenBank/DDBJ whole genome shotgun (WGS) entry which is preliminary data.</text>
</comment>
<dbReference type="AlphaFoldDB" id="A0A4Q1SJX0"/>
<dbReference type="Gene3D" id="2.60.40.1120">
    <property type="entry name" value="Carboxypeptidase-like, regulatory domain"/>
    <property type="match status" value="1"/>
</dbReference>
<feature type="domain" description="TonB-dependent transporter Oar-like beta-barrel" evidence="2">
    <location>
        <begin position="251"/>
        <end position="1200"/>
    </location>
</feature>
<keyword evidence="1" id="KW-0732">Signal</keyword>
<accession>A0A4Q1SJX0</accession>
<keyword evidence="4" id="KW-1185">Reference proteome</keyword>
<dbReference type="EMBL" id="SDMK01000001">
    <property type="protein sequence ID" value="RXS97735.1"/>
    <property type="molecule type" value="Genomic_DNA"/>
</dbReference>
<evidence type="ECO:0000313" key="4">
    <source>
        <dbReference type="Proteomes" id="UP000290253"/>
    </source>
</evidence>